<dbReference type="Pfam" id="PF13086">
    <property type="entry name" value="AAA_11"/>
    <property type="match status" value="3"/>
</dbReference>
<keyword evidence="5" id="KW-1185">Reference proteome</keyword>
<dbReference type="GO" id="GO:0004386">
    <property type="term" value="F:helicase activity"/>
    <property type="evidence" value="ECO:0007669"/>
    <property type="project" value="UniProtKB-KW"/>
</dbReference>
<keyword evidence="4" id="KW-0378">Hydrolase</keyword>
<feature type="compositionally biased region" description="Acidic residues" evidence="1">
    <location>
        <begin position="1605"/>
        <end position="1646"/>
    </location>
</feature>
<sequence>MRIELRPWVNWEIGEGTKTTAYIFESSSVGVWGGRHAEQHKTGLAEMWEDWDDEHFVRVFFDWDILTKYAQDNEFKELEENIKKEHSSCTFFDLNEEVNGVMEAERGEKDEGCDDNPLLILHSLLEEKKYVDVSQYMVSIILRWNYYTSLRNEKELNICSVRNRLKINLNICTLPDVYKSFEEYFYSYFPLFLIETQQLINNKKENEDVKEYDVLITNDMKEMYNMEFHITIAYDDLIYSNIFYGDLILLRFVPKKTANRDAQYIYTPSFSTVLSKKKEETYTKNDSEDEEQNSYSDVASVEDSDNSNEIPITHGGDIQQMDGQLPRSKGNVLNLNCDGESGSSPSTVSHCADKVPIGKSNQRSGRGNIQEIDQAKGTENDQARGTVNDQAKGTVNDQAKGTEIDHAKGTEIDHAKGTEIDHAKGTEIDHAKGTEIDHAKGIENDQAKGTEIDQAKGTEIDQAKGPENDNIYMIRKYCVRHLLGYVVAKNKEKMKIIFNLNYKNYDIIDKVRKHIIYEIFTKEKLGDYFLRISKVTSLVSTLRQFNCFFNFRNSPILGEIVEVQGGEDENGKAKGDAKGERDEGVVSCNGLVGDDEAPISPLEKGNTLEKDTRREHQHEKLTGTQNRTLQSGSREGEEAQHNKQVDDEGVSEEDRVREKIKCYLNKLKLVKGKKMNGEHVSAQEGETSEEGKKERVERGRENMVSKSGHRDECAEVHLRTQEHRKTEEKGKTSPLQRDEEQYKGFNYIPVLLKNKFFDIYNEYQLSAINNSILNEGITLIQGPPGTGKTTTILGIISALIFFQKVEINAGYKENGNDITQDGERKKRKSPYAWMNYEKKNDYYYFNDNCFEALEYEDFFDHPCKNTEKEDQTIFHFKKSNRHENNNAYAIHLSIMNASNRTLRMEENGDVILDEEDVHKSNENRIKNLIGLTESYYNSYVNDEHIFKRRNVEEGEHLSEKLDYSYYVSDMRDMTFVQSEWENRDSFIRREKHQIICGESGGSVVSESVRPGVSNTKSRIDKINLIKNKKILVCAPSNAAIDEILRRLVSLNVGILDENGNAFNPIVTRIGGNVSTDLLEFSLEFKEQLYLFLSKRDENKIVKRNLLKTSTIICCTLSSSSNSSLINNLDYFDAIIIDEASQSVELDILIPLAFSCKKIILVGDPKQLSATVFSLFAKKKKYSRSLFERLQKKYKRNKSKFNLLSIQYRMHPDISHFPNKHYYKNKITDASYFLFTLFKEMEINKRIKCLNQNDGIREDKKMYIQNALCNFNLLNLMENNFGKLPSDLNDIILCQKNKGIIDWFFIPLLQHSVFYDISFSQQMKIKNSYINIEESEAVIQFIEFLHFIFSFEKVEEWYKKIGIITPYATEKYFLKKELKTFFTKYGYKNNVSNFIDIGTVDGFQGTEKDIIIFLCVRTKGALKRKKKGKKMVNQIGNINCDEVNTWMKHSSSDEGRTKIFNIRENELSEESSSEEEVGDSNLFFSNYKRLNVALTRARYNLFIFGNCSFLKKCDTWSKIINHYKRNNKIIKIKHNTFKKKKKHLSDDTINGNVFDEKKQMINKKIENSFYNRNIIDYNFIPTNEDEKRTFDLKSFLYSCDSYEREETNDEEEEDEEDIDDGEEATDDEEEVTDDGEEGIDDGEEVTDYGETSNETNDDESYENDDCGEANTRAGRREADEKEIMSFFKELYLDDFDKSKDALPEEGDEQERYSQTEGRSRGGEWQVEDKDQVEGRTVERNEGQENGGADLAISIGNTLSEQAKVIDLQNDEVITVDYGLSEKGNGQNVSCYNIEHFKVDTQLSPCVLERKENLNGELGATGGISKCKDALSNVSEGEHGAVYPGRESIIYEKNENYFVDTLFNFCKNSEELLFAVQCALPEFSKTFLRK</sequence>
<feature type="region of interest" description="Disordered" evidence="1">
    <location>
        <begin position="567"/>
        <end position="654"/>
    </location>
</feature>
<dbReference type="InterPro" id="IPR041679">
    <property type="entry name" value="DNA2/NAM7-like_C"/>
</dbReference>
<evidence type="ECO:0000259" key="2">
    <source>
        <dbReference type="Pfam" id="PF13086"/>
    </source>
</evidence>
<feature type="domain" description="DNA2/NAM7 helicase helicase" evidence="2">
    <location>
        <begin position="1098"/>
        <end position="1173"/>
    </location>
</feature>
<protein>
    <submittedName>
        <fullName evidence="4">DNA2/NAM7 helicase, putative</fullName>
    </submittedName>
</protein>
<feature type="domain" description="DNA2/NAM7 helicase-like C-terminal" evidence="3">
    <location>
        <begin position="1181"/>
        <end position="1506"/>
    </location>
</feature>
<organism evidence="4 5">
    <name type="scientific">Plasmodium ovale wallikeri</name>
    <dbReference type="NCBI Taxonomy" id="864142"/>
    <lineage>
        <taxon>Eukaryota</taxon>
        <taxon>Sar</taxon>
        <taxon>Alveolata</taxon>
        <taxon>Apicomplexa</taxon>
        <taxon>Aconoidasida</taxon>
        <taxon>Haemosporida</taxon>
        <taxon>Plasmodiidae</taxon>
        <taxon>Plasmodium</taxon>
        <taxon>Plasmodium (Plasmodium)</taxon>
    </lineage>
</organism>
<feature type="compositionally biased region" description="Polar residues" evidence="1">
    <location>
        <begin position="622"/>
        <end position="633"/>
    </location>
</feature>
<accession>A0A1A8YR85</accession>
<dbReference type="CDD" id="cd18808">
    <property type="entry name" value="SF1_C_Upf1"/>
    <property type="match status" value="1"/>
</dbReference>
<evidence type="ECO:0000313" key="4">
    <source>
        <dbReference type="EMBL" id="SBT34068.1"/>
    </source>
</evidence>
<evidence type="ECO:0000313" key="5">
    <source>
        <dbReference type="Proteomes" id="UP000078555"/>
    </source>
</evidence>
<feature type="compositionally biased region" description="Basic and acidic residues" evidence="1">
    <location>
        <begin position="634"/>
        <end position="654"/>
    </location>
</feature>
<keyword evidence="4" id="KW-0547">Nucleotide-binding</keyword>
<feature type="region of interest" description="Disordered" evidence="1">
    <location>
        <begin position="281"/>
        <end position="368"/>
    </location>
</feature>
<dbReference type="PANTHER" id="PTHR10887:SF495">
    <property type="entry name" value="HELICASE SENATAXIN ISOFORM X1-RELATED"/>
    <property type="match status" value="1"/>
</dbReference>
<feature type="region of interest" description="Disordered" evidence="1">
    <location>
        <begin position="1698"/>
        <end position="1747"/>
    </location>
</feature>
<evidence type="ECO:0000259" key="3">
    <source>
        <dbReference type="Pfam" id="PF13087"/>
    </source>
</evidence>
<name>A0A1A8YR85_PLAOA</name>
<dbReference type="EMBL" id="FLRD01000065">
    <property type="protein sequence ID" value="SBT34068.1"/>
    <property type="molecule type" value="Genomic_DNA"/>
</dbReference>
<dbReference type="PANTHER" id="PTHR10887">
    <property type="entry name" value="DNA2/NAM7 HELICASE FAMILY"/>
    <property type="match status" value="1"/>
</dbReference>
<dbReference type="InterPro" id="IPR041677">
    <property type="entry name" value="DNA2/NAM7_AAA_11"/>
</dbReference>
<feature type="domain" description="DNA2/NAM7 helicase helicase" evidence="2">
    <location>
        <begin position="760"/>
        <end position="810"/>
    </location>
</feature>
<proteinExistence type="predicted"/>
<evidence type="ECO:0000256" key="1">
    <source>
        <dbReference type="SAM" id="MobiDB-lite"/>
    </source>
</evidence>
<gene>
    <name evidence="4" type="ORF">POVWA1_020330</name>
</gene>
<dbReference type="InterPro" id="IPR045055">
    <property type="entry name" value="DNA2/NAM7-like"/>
</dbReference>
<dbReference type="Pfam" id="PF13087">
    <property type="entry name" value="AAA_12"/>
    <property type="match status" value="1"/>
</dbReference>
<feature type="compositionally biased region" description="Basic and acidic residues" evidence="1">
    <location>
        <begin position="569"/>
        <end position="584"/>
    </location>
</feature>
<feature type="region of interest" description="Disordered" evidence="1">
    <location>
        <begin position="678"/>
        <end position="711"/>
    </location>
</feature>
<feature type="compositionally biased region" description="Basic and acidic residues" evidence="1">
    <location>
        <begin position="1708"/>
        <end position="1741"/>
    </location>
</feature>
<keyword evidence="4" id="KW-0347">Helicase</keyword>
<feature type="compositionally biased region" description="Basic and acidic residues" evidence="1">
    <location>
        <begin position="606"/>
        <end position="621"/>
    </location>
</feature>
<dbReference type="InterPro" id="IPR047187">
    <property type="entry name" value="SF1_C_Upf1"/>
</dbReference>
<dbReference type="SUPFAM" id="SSF52540">
    <property type="entry name" value="P-loop containing nucleoside triphosphate hydrolases"/>
    <property type="match status" value="2"/>
</dbReference>
<dbReference type="CDD" id="cd18042">
    <property type="entry name" value="DEXXQc_SETX"/>
    <property type="match status" value="1"/>
</dbReference>
<feature type="compositionally biased region" description="Acidic residues" evidence="1">
    <location>
        <begin position="1654"/>
        <end position="1666"/>
    </location>
</feature>
<feature type="compositionally biased region" description="Basic and acidic residues" evidence="1">
    <location>
        <begin position="689"/>
        <end position="711"/>
    </location>
</feature>
<feature type="region of interest" description="Disordered" evidence="1">
    <location>
        <begin position="1601"/>
        <end position="1676"/>
    </location>
</feature>
<feature type="domain" description="DNA2/NAM7 helicase helicase" evidence="2">
    <location>
        <begin position="1013"/>
        <end position="1083"/>
    </location>
</feature>
<keyword evidence="4" id="KW-0067">ATP-binding</keyword>
<dbReference type="Proteomes" id="UP000078555">
    <property type="component" value="Unassembled WGS sequence"/>
</dbReference>
<reference evidence="5" key="1">
    <citation type="submission" date="2016-05" db="EMBL/GenBank/DDBJ databases">
        <authorList>
            <person name="Naeem Raeece"/>
        </authorList>
    </citation>
    <scope>NUCLEOTIDE SEQUENCE [LARGE SCALE GENOMIC DNA]</scope>
</reference>
<dbReference type="Gene3D" id="3.40.50.300">
    <property type="entry name" value="P-loop containing nucleotide triphosphate hydrolases"/>
    <property type="match status" value="3"/>
</dbReference>
<dbReference type="InterPro" id="IPR027417">
    <property type="entry name" value="P-loop_NTPase"/>
</dbReference>